<comment type="similarity">
    <text evidence="2">Belongs to the DivIVA family.</text>
</comment>
<gene>
    <name evidence="10" type="primary">wag31_2</name>
    <name evidence="10" type="ORF">Pa4123_71120</name>
</gene>
<sequence length="215" mass="23847">MPLTPADVRNVAFRKPSIGKRGYYESDVDAFLDEVEHELTRLVEENEALRARAERDSPGGSELAELRARLDRAERDRAAAEAAARAAEAELEQAAAQGGAAVSGDRDRTLRVIEMARRTAEDHIADAQHEADRLVAEAHATADKLLHDAHAAAEALAREARHRHQQAIADAETNRTVALRQIEDMLGFQREYRSRLEAHLRGQLRDLEGPEEGPQ</sequence>
<dbReference type="NCBIfam" id="TIGR03544">
    <property type="entry name" value="DivI1A_domain"/>
    <property type="match status" value="1"/>
</dbReference>
<evidence type="ECO:0000256" key="9">
    <source>
        <dbReference type="SAM" id="Coils"/>
    </source>
</evidence>
<evidence type="ECO:0000313" key="11">
    <source>
        <dbReference type="Proteomes" id="UP001144280"/>
    </source>
</evidence>
<reference evidence="10" key="1">
    <citation type="submission" date="2022-12" db="EMBL/GenBank/DDBJ databases">
        <title>New Phytohabitans aurantiacus sp. RD004123 nov., an actinomycete isolated from soil.</title>
        <authorList>
            <person name="Triningsih D.W."/>
            <person name="Harunari E."/>
            <person name="Igarashi Y."/>
        </authorList>
    </citation>
    <scope>NUCLEOTIDE SEQUENCE</scope>
    <source>
        <strain evidence="10">RD004123</strain>
    </source>
</reference>
<evidence type="ECO:0000256" key="5">
    <source>
        <dbReference type="ARBA" id="ARBA00022618"/>
    </source>
</evidence>
<keyword evidence="4" id="KW-0963">Cytoplasm</keyword>
<keyword evidence="5" id="KW-0132">Cell division</keyword>
<keyword evidence="11" id="KW-1185">Reference proteome</keyword>
<protein>
    <recommendedName>
        <fullName evidence="3">Cell wall synthesis protein Wag31</fullName>
    </recommendedName>
    <alternativeName>
        <fullName evidence="8">Antigen 84</fullName>
    </alternativeName>
</protein>
<evidence type="ECO:0000256" key="8">
    <source>
        <dbReference type="ARBA" id="ARBA00031737"/>
    </source>
</evidence>
<proteinExistence type="inferred from homology"/>
<dbReference type="Proteomes" id="UP001144280">
    <property type="component" value="Unassembled WGS sequence"/>
</dbReference>
<evidence type="ECO:0000256" key="7">
    <source>
        <dbReference type="ARBA" id="ARBA00023306"/>
    </source>
</evidence>
<evidence type="ECO:0000256" key="2">
    <source>
        <dbReference type="ARBA" id="ARBA00009008"/>
    </source>
</evidence>
<accession>A0ABQ5R784</accession>
<organism evidence="10 11">
    <name type="scientific">Phytohabitans aurantiacus</name>
    <dbReference type="NCBI Taxonomy" id="3016789"/>
    <lineage>
        <taxon>Bacteria</taxon>
        <taxon>Bacillati</taxon>
        <taxon>Actinomycetota</taxon>
        <taxon>Actinomycetes</taxon>
        <taxon>Micromonosporales</taxon>
        <taxon>Micromonosporaceae</taxon>
    </lineage>
</organism>
<name>A0ABQ5R784_9ACTN</name>
<feature type="coiled-coil region" evidence="9">
    <location>
        <begin position="32"/>
        <end position="137"/>
    </location>
</feature>
<dbReference type="EMBL" id="BSDI01000050">
    <property type="protein sequence ID" value="GLI01835.1"/>
    <property type="molecule type" value="Genomic_DNA"/>
</dbReference>
<evidence type="ECO:0000256" key="4">
    <source>
        <dbReference type="ARBA" id="ARBA00022490"/>
    </source>
</evidence>
<dbReference type="PANTHER" id="PTHR35794">
    <property type="entry name" value="CELL DIVISION PROTEIN DIVIVA"/>
    <property type="match status" value="1"/>
</dbReference>
<dbReference type="PANTHER" id="PTHR35794:SF2">
    <property type="entry name" value="CELL DIVISION PROTEIN DIVIVA"/>
    <property type="match status" value="1"/>
</dbReference>
<dbReference type="Gene3D" id="6.10.250.660">
    <property type="match status" value="1"/>
</dbReference>
<keyword evidence="6 9" id="KW-0175">Coiled coil</keyword>
<comment type="subcellular location">
    <subcellularLocation>
        <location evidence="1">Cytoplasm</location>
    </subcellularLocation>
</comment>
<dbReference type="RefSeq" id="WP_281903188.1">
    <property type="nucleotide sequence ID" value="NZ_BSDI01000050.1"/>
</dbReference>
<evidence type="ECO:0000256" key="3">
    <source>
        <dbReference type="ARBA" id="ARBA00018787"/>
    </source>
</evidence>
<dbReference type="InterPro" id="IPR019933">
    <property type="entry name" value="DivIVA_domain"/>
</dbReference>
<comment type="caution">
    <text evidence="10">The sequence shown here is derived from an EMBL/GenBank/DDBJ whole genome shotgun (WGS) entry which is preliminary data.</text>
</comment>
<evidence type="ECO:0000256" key="1">
    <source>
        <dbReference type="ARBA" id="ARBA00004496"/>
    </source>
</evidence>
<evidence type="ECO:0000313" key="10">
    <source>
        <dbReference type="EMBL" id="GLI01835.1"/>
    </source>
</evidence>
<keyword evidence="7" id="KW-0131">Cell cycle</keyword>
<evidence type="ECO:0000256" key="6">
    <source>
        <dbReference type="ARBA" id="ARBA00023054"/>
    </source>
</evidence>
<dbReference type="Pfam" id="PF05103">
    <property type="entry name" value="DivIVA"/>
    <property type="match status" value="1"/>
</dbReference>
<dbReference type="InterPro" id="IPR007793">
    <property type="entry name" value="DivIVA_fam"/>
</dbReference>